<feature type="domain" description="ABC transporter" evidence="6">
    <location>
        <begin position="4"/>
        <end position="244"/>
    </location>
</feature>
<evidence type="ECO:0000256" key="5">
    <source>
        <dbReference type="ARBA" id="ARBA00022970"/>
    </source>
</evidence>
<evidence type="ECO:0000256" key="2">
    <source>
        <dbReference type="ARBA" id="ARBA00022448"/>
    </source>
</evidence>
<gene>
    <name evidence="8" type="ORF">A5889_000988</name>
    <name evidence="7" type="ORF">A5889_002091</name>
</gene>
<dbReference type="OrthoDB" id="9791546at2"/>
<dbReference type="Proteomes" id="UP000196151">
    <property type="component" value="Chromosome"/>
</dbReference>
<dbReference type="InterPro" id="IPR027417">
    <property type="entry name" value="P-loop_NTPase"/>
</dbReference>
<evidence type="ECO:0000313" key="7">
    <source>
        <dbReference type="EMBL" id="OUZ33378.1"/>
    </source>
</evidence>
<evidence type="ECO:0000256" key="3">
    <source>
        <dbReference type="ARBA" id="ARBA00022741"/>
    </source>
</evidence>
<dbReference type="RefSeq" id="WP_087641174.1">
    <property type="nucleotide sequence ID" value="NZ_CP147246.1"/>
</dbReference>
<dbReference type="InterPro" id="IPR017911">
    <property type="entry name" value="MacB-like_ATP-bd"/>
</dbReference>
<dbReference type="Gene3D" id="3.40.50.300">
    <property type="entry name" value="P-loop containing nucleotide triphosphate hydrolases"/>
    <property type="match status" value="1"/>
</dbReference>
<comment type="similarity">
    <text evidence="1">Belongs to the ABC transporter superfamily.</text>
</comment>
<reference evidence="8" key="3">
    <citation type="submission" date="2024-03" db="EMBL/GenBank/DDBJ databases">
        <title>The Genome Sequence of Enterococcus sp. DIV0238c.</title>
        <authorList>
            <consortium name="The Broad Institute Genomics Platform"/>
            <consortium name="The Broad Institute Microbial Omics Core"/>
            <consortium name="The Broad Institute Genomic Center for Infectious Diseases"/>
            <person name="Earl A."/>
            <person name="Manson A."/>
            <person name="Gilmore M."/>
            <person name="Schwartman J."/>
            <person name="Shea T."/>
            <person name="Abouelleil A."/>
            <person name="Cao P."/>
            <person name="Chapman S."/>
            <person name="Cusick C."/>
            <person name="Young S."/>
            <person name="Neafsey D."/>
            <person name="Nusbaum C."/>
            <person name="Birren B."/>
        </authorList>
    </citation>
    <scope>NUCLEOTIDE SEQUENCE</scope>
    <source>
        <strain evidence="8">9D6_DIV0238</strain>
    </source>
</reference>
<evidence type="ECO:0000259" key="6">
    <source>
        <dbReference type="PROSITE" id="PS50893"/>
    </source>
</evidence>
<dbReference type="CDD" id="cd03255">
    <property type="entry name" value="ABC_MJ0796_LolCDE_FtsE"/>
    <property type="match status" value="1"/>
</dbReference>
<dbReference type="GO" id="GO:0006865">
    <property type="term" value="P:amino acid transport"/>
    <property type="evidence" value="ECO:0007669"/>
    <property type="project" value="UniProtKB-KW"/>
</dbReference>
<protein>
    <recommendedName>
        <fullName evidence="6">ABC transporter domain-containing protein</fullName>
    </recommendedName>
</protein>
<dbReference type="EMBL" id="NIBQ01000002">
    <property type="protein sequence ID" value="OUZ33378.1"/>
    <property type="molecule type" value="Genomic_DNA"/>
</dbReference>
<dbReference type="GO" id="GO:0022857">
    <property type="term" value="F:transmembrane transporter activity"/>
    <property type="evidence" value="ECO:0007669"/>
    <property type="project" value="UniProtKB-ARBA"/>
</dbReference>
<keyword evidence="5" id="KW-0029">Amino-acid transport</keyword>
<dbReference type="PROSITE" id="PS50893">
    <property type="entry name" value="ABC_TRANSPORTER_2"/>
    <property type="match status" value="1"/>
</dbReference>
<evidence type="ECO:0000256" key="4">
    <source>
        <dbReference type="ARBA" id="ARBA00022840"/>
    </source>
</evidence>
<name>A0A200J875_9ENTE</name>
<accession>A0A200J875</accession>
<sequence length="252" mass="27530">MKLLDVKNIKKTYQTRFGGNQVEALKQINFSVEKGEYVAIMGESGSGKSTLLNLLATLDKPTSGEILLNGSSLSAIKEKDSAAFRRDHLGFVFQDFNLLDTFTARDNIFLPLVLAKVSVAEMEKRIAPLAAKLGLVGLLDKHPYELSGGQKQRVAAARAIITSPDIILADEPTGALDSKTSAQLLAMFQQLNDDGQTILMVTHSSVAASHANRILFIKDGQVFNQLHRGHQTNDQFLTMISETMTALLTKEV</sequence>
<dbReference type="PANTHER" id="PTHR42798">
    <property type="entry name" value="LIPOPROTEIN-RELEASING SYSTEM ATP-BINDING PROTEIN LOLD"/>
    <property type="match status" value="1"/>
</dbReference>
<dbReference type="SUPFAM" id="SSF52540">
    <property type="entry name" value="P-loop containing nucleoside triphosphate hydrolases"/>
    <property type="match status" value="1"/>
</dbReference>
<evidence type="ECO:0000313" key="9">
    <source>
        <dbReference type="Proteomes" id="UP000196151"/>
    </source>
</evidence>
<dbReference type="GO" id="GO:0005524">
    <property type="term" value="F:ATP binding"/>
    <property type="evidence" value="ECO:0007669"/>
    <property type="project" value="UniProtKB-KW"/>
</dbReference>
<evidence type="ECO:0000256" key="1">
    <source>
        <dbReference type="ARBA" id="ARBA00005417"/>
    </source>
</evidence>
<dbReference type="InterPro" id="IPR003593">
    <property type="entry name" value="AAA+_ATPase"/>
</dbReference>
<organism evidence="7">
    <name type="scientific">Candidatus Enterococcus dunnyi</name>
    <dbReference type="NCBI Taxonomy" id="1834192"/>
    <lineage>
        <taxon>Bacteria</taxon>
        <taxon>Bacillati</taxon>
        <taxon>Bacillota</taxon>
        <taxon>Bacilli</taxon>
        <taxon>Lactobacillales</taxon>
        <taxon>Enterococcaceae</taxon>
        <taxon>Enterococcus</taxon>
    </lineage>
</organism>
<dbReference type="EMBL" id="CP147246">
    <property type="protein sequence ID" value="WYJ93490.1"/>
    <property type="molecule type" value="Genomic_DNA"/>
</dbReference>
<keyword evidence="2" id="KW-0813">Transport</keyword>
<reference evidence="7" key="1">
    <citation type="submission" date="2017-05" db="EMBL/GenBank/DDBJ databases">
        <title>The Genome Sequence of Enterococcus sp. 9D6_DIV0238.</title>
        <authorList>
            <consortium name="The Broad Institute Genomics Platform"/>
            <consortium name="The Broad Institute Genomic Center for Infectious Diseases"/>
            <person name="Earl A."/>
            <person name="Manson A."/>
            <person name="Schwartman J."/>
            <person name="Gilmore M."/>
            <person name="Abouelleil A."/>
            <person name="Cao P."/>
            <person name="Chapman S."/>
            <person name="Cusick C."/>
            <person name="Shea T."/>
            <person name="Young S."/>
            <person name="Neafsey D."/>
            <person name="Nusbaum C."/>
            <person name="Birren B."/>
        </authorList>
    </citation>
    <scope>NUCLEOTIDE SEQUENCE [LARGE SCALE GENOMIC DNA]</scope>
    <source>
        <strain evidence="7">9D6_DIV0238</strain>
    </source>
</reference>
<dbReference type="InterPro" id="IPR003439">
    <property type="entry name" value="ABC_transporter-like_ATP-bd"/>
</dbReference>
<dbReference type="AlphaFoldDB" id="A0A200J875"/>
<keyword evidence="4" id="KW-0067">ATP-binding</keyword>
<dbReference type="Pfam" id="PF00005">
    <property type="entry name" value="ABC_tran"/>
    <property type="match status" value="1"/>
</dbReference>
<dbReference type="GO" id="GO:0098796">
    <property type="term" value="C:membrane protein complex"/>
    <property type="evidence" value="ECO:0007669"/>
    <property type="project" value="UniProtKB-ARBA"/>
</dbReference>
<reference evidence="8" key="2">
    <citation type="submission" date="2017-05" db="EMBL/GenBank/DDBJ databases">
        <authorList>
            <consortium name="The Broad Institute Genomics Platform"/>
            <consortium name="The Broad Institute Genomic Center for Infectious Diseases"/>
            <person name="Earl A."/>
            <person name="Manson A."/>
            <person name="Schwartman J."/>
            <person name="Gilmore M."/>
            <person name="Abouelleil A."/>
            <person name="Cao P."/>
            <person name="Chapman S."/>
            <person name="Cusick C."/>
            <person name="Shea T."/>
            <person name="Young S."/>
            <person name="Neafsey D."/>
            <person name="Nusbaum C."/>
            <person name="Birren B."/>
        </authorList>
    </citation>
    <scope>NUCLEOTIDE SEQUENCE</scope>
    <source>
        <strain evidence="8">9D6_DIV0238</strain>
    </source>
</reference>
<dbReference type="PANTHER" id="PTHR42798:SF7">
    <property type="entry name" value="ALPHA-D-RIBOSE 1-METHYLPHOSPHONATE 5-TRIPHOSPHATE SYNTHASE SUBUNIT PHNL"/>
    <property type="match status" value="1"/>
</dbReference>
<dbReference type="FunFam" id="3.40.50.300:FF:000032">
    <property type="entry name" value="Export ABC transporter ATP-binding protein"/>
    <property type="match status" value="1"/>
</dbReference>
<dbReference type="GO" id="GO:0016887">
    <property type="term" value="F:ATP hydrolysis activity"/>
    <property type="evidence" value="ECO:0007669"/>
    <property type="project" value="InterPro"/>
</dbReference>
<proteinExistence type="inferred from homology"/>
<keyword evidence="3" id="KW-0547">Nucleotide-binding</keyword>
<dbReference type="SMART" id="SM00382">
    <property type="entry name" value="AAA"/>
    <property type="match status" value="1"/>
</dbReference>
<keyword evidence="9" id="KW-1185">Reference proteome</keyword>
<evidence type="ECO:0000313" key="8">
    <source>
        <dbReference type="EMBL" id="WYJ93490.1"/>
    </source>
</evidence>